<evidence type="ECO:0000313" key="8">
    <source>
        <dbReference type="Proteomes" id="UP000002071"/>
    </source>
</evidence>
<evidence type="ECO:0000256" key="4">
    <source>
        <dbReference type="ARBA" id="ARBA00023136"/>
    </source>
</evidence>
<dbReference type="GO" id="GO:0055085">
    <property type="term" value="P:transmembrane transport"/>
    <property type="evidence" value="ECO:0007669"/>
    <property type="project" value="InterPro"/>
</dbReference>
<dbReference type="HOGENOM" id="CLU_036879_1_0_2"/>
<evidence type="ECO:0000256" key="5">
    <source>
        <dbReference type="RuleBase" id="RU363032"/>
    </source>
</evidence>
<dbReference type="InterPro" id="IPR000515">
    <property type="entry name" value="MetI-like"/>
</dbReference>
<dbReference type="STRING" id="519442.Huta_2117"/>
<dbReference type="PANTHER" id="PTHR43376:SF1">
    <property type="entry name" value="OLIGOPEPTIDE TRANSPORT SYSTEM PERMEASE PROTEIN"/>
    <property type="match status" value="1"/>
</dbReference>
<dbReference type="GO" id="GO:0005886">
    <property type="term" value="C:plasma membrane"/>
    <property type="evidence" value="ECO:0007669"/>
    <property type="project" value="UniProtKB-SubCell"/>
</dbReference>
<dbReference type="SUPFAM" id="SSF161098">
    <property type="entry name" value="MetI-like"/>
    <property type="match status" value="1"/>
</dbReference>
<dbReference type="EMBL" id="CP001687">
    <property type="protein sequence ID" value="ACV12284.1"/>
    <property type="molecule type" value="Genomic_DNA"/>
</dbReference>
<comment type="similarity">
    <text evidence="5">Belongs to the binding-protein-dependent transport system permease family.</text>
</comment>
<gene>
    <name evidence="7" type="ordered locus">Huta_2117</name>
</gene>
<reference evidence="7 8" key="1">
    <citation type="journal article" date="2009" name="Stand. Genomic Sci.">
        <title>Complete genome sequence of Halorhabdus utahensis type strain (AX-2).</title>
        <authorList>
            <person name="Anderson I."/>
            <person name="Tindall B.J."/>
            <person name="Pomrenke H."/>
            <person name="Goker M."/>
            <person name="Lapidus A."/>
            <person name="Nolan M."/>
            <person name="Copeland A."/>
            <person name="Glavina Del Rio T."/>
            <person name="Chen F."/>
            <person name="Tice H."/>
            <person name="Cheng J.F."/>
            <person name="Lucas S."/>
            <person name="Chertkov O."/>
            <person name="Bruce D."/>
            <person name="Brettin T."/>
            <person name="Detter J.C."/>
            <person name="Han C."/>
            <person name="Goodwin L."/>
            <person name="Land M."/>
            <person name="Hauser L."/>
            <person name="Chang Y.J."/>
            <person name="Jeffries C.D."/>
            <person name="Pitluck S."/>
            <person name="Pati A."/>
            <person name="Mavromatis K."/>
            <person name="Ivanova N."/>
            <person name="Ovchinnikova G."/>
            <person name="Chen A."/>
            <person name="Palaniappan K."/>
            <person name="Chain P."/>
            <person name="Rohde M."/>
            <person name="Bristow J."/>
            <person name="Eisen J.A."/>
            <person name="Markowitz V."/>
            <person name="Hugenholtz P."/>
            <person name="Kyrpides N.C."/>
            <person name="Klenk H.P."/>
        </authorList>
    </citation>
    <scope>NUCLEOTIDE SEQUENCE [LARGE SCALE GENOMIC DNA]</scope>
    <source>
        <strain evidence="8">DSM 12940 / JCM 11049 / AX-2</strain>
    </source>
</reference>
<sequence length="341" mass="37722">MGYYINRIAQAVITMIAGMFVTYALYRFMPGSPLDAIIADLIQQELGGGSGGVNPQEIARQAEQLTGINPDEGIIEGFIGYSTDIVLYQNFGQSIFYNRGVFDILFRAMPWSIFISVYGLLLGYTATIVIGAIMAWYEGTRIDSGLVAYVLTMNSIPYYVIAVVMLVFLGYEWELLPTGGRYPSNATPGFNLEFMIGMVRHGAMPILSSFVVGFASGSLNMRGNAVRIMGSDFIRSAEIRGIGVNRILTRYLTRNAILPIYTGMMIGIARLFSSSVITEQIFQYIGLGYYTFEALIQRDYPLLMGSFLFFTFITILGILFADLTYGLIDPRAGTGSTRESF</sequence>
<feature type="transmembrane region" description="Helical" evidence="5">
    <location>
        <begin position="202"/>
        <end position="221"/>
    </location>
</feature>
<keyword evidence="8" id="KW-1185">Reference proteome</keyword>
<evidence type="ECO:0000313" key="7">
    <source>
        <dbReference type="EMBL" id="ACV12284.1"/>
    </source>
</evidence>
<dbReference type="InterPro" id="IPR035906">
    <property type="entry name" value="MetI-like_sf"/>
</dbReference>
<evidence type="ECO:0000256" key="1">
    <source>
        <dbReference type="ARBA" id="ARBA00004141"/>
    </source>
</evidence>
<dbReference type="PANTHER" id="PTHR43376">
    <property type="entry name" value="OLIGOPEPTIDE TRANSPORT SYSTEM PERMEASE PROTEIN"/>
    <property type="match status" value="1"/>
</dbReference>
<dbReference type="eggNOG" id="arCOG00751">
    <property type="taxonomic scope" value="Archaea"/>
</dbReference>
<evidence type="ECO:0000259" key="6">
    <source>
        <dbReference type="PROSITE" id="PS50928"/>
    </source>
</evidence>
<keyword evidence="3 5" id="KW-1133">Transmembrane helix</keyword>
<dbReference type="Proteomes" id="UP000002071">
    <property type="component" value="Chromosome"/>
</dbReference>
<protein>
    <submittedName>
        <fullName evidence="7">Binding-protein-dependent transport systems inner membrane component</fullName>
    </submittedName>
</protein>
<dbReference type="RefSeq" id="WP_015789855.1">
    <property type="nucleotide sequence ID" value="NC_013158.1"/>
</dbReference>
<feature type="transmembrane region" description="Helical" evidence="5">
    <location>
        <begin position="111"/>
        <end position="134"/>
    </location>
</feature>
<feature type="transmembrane region" description="Helical" evidence="5">
    <location>
        <begin position="256"/>
        <end position="282"/>
    </location>
</feature>
<evidence type="ECO:0000256" key="3">
    <source>
        <dbReference type="ARBA" id="ARBA00022989"/>
    </source>
</evidence>
<feature type="transmembrane region" description="Helical" evidence="5">
    <location>
        <begin position="146"/>
        <end position="171"/>
    </location>
</feature>
<accession>C7NU39</accession>
<keyword evidence="5" id="KW-0813">Transport</keyword>
<proteinExistence type="inferred from homology"/>
<organism evidence="7 8">
    <name type="scientific">Halorhabdus utahensis (strain DSM 12940 / JCM 11049 / AX-2)</name>
    <dbReference type="NCBI Taxonomy" id="519442"/>
    <lineage>
        <taxon>Archaea</taxon>
        <taxon>Methanobacteriati</taxon>
        <taxon>Methanobacteriota</taxon>
        <taxon>Stenosarchaea group</taxon>
        <taxon>Halobacteria</taxon>
        <taxon>Halobacteriales</taxon>
        <taxon>Haloarculaceae</taxon>
        <taxon>Halorhabdus</taxon>
    </lineage>
</organism>
<dbReference type="OrthoDB" id="44105at2157"/>
<dbReference type="PROSITE" id="PS50928">
    <property type="entry name" value="ABC_TM1"/>
    <property type="match status" value="1"/>
</dbReference>
<dbReference type="Gene3D" id="1.10.3720.10">
    <property type="entry name" value="MetI-like"/>
    <property type="match status" value="1"/>
</dbReference>
<keyword evidence="4 5" id="KW-0472">Membrane</keyword>
<dbReference type="KEGG" id="hut:Huta_2117"/>
<evidence type="ECO:0000256" key="2">
    <source>
        <dbReference type="ARBA" id="ARBA00022692"/>
    </source>
</evidence>
<feature type="transmembrane region" description="Helical" evidence="5">
    <location>
        <begin position="302"/>
        <end position="328"/>
    </location>
</feature>
<feature type="transmembrane region" description="Helical" evidence="5">
    <location>
        <begin position="7"/>
        <end position="26"/>
    </location>
</feature>
<feature type="domain" description="ABC transmembrane type-1" evidence="6">
    <location>
        <begin position="109"/>
        <end position="321"/>
    </location>
</feature>
<comment type="subcellular location">
    <subcellularLocation>
        <location evidence="5">Cell membrane</location>
        <topology evidence="5">Multi-pass membrane protein</topology>
    </subcellularLocation>
    <subcellularLocation>
        <location evidence="1">Membrane</location>
        <topology evidence="1">Multi-pass membrane protein</topology>
    </subcellularLocation>
</comment>
<dbReference type="GeneID" id="8384411"/>
<name>C7NU39_HALUD</name>
<dbReference type="Pfam" id="PF00528">
    <property type="entry name" value="BPD_transp_1"/>
    <property type="match status" value="1"/>
</dbReference>
<dbReference type="AlphaFoldDB" id="C7NU39"/>
<keyword evidence="2 5" id="KW-0812">Transmembrane</keyword>